<evidence type="ECO:0000256" key="1">
    <source>
        <dbReference type="ARBA" id="ARBA00004514"/>
    </source>
</evidence>
<dbReference type="InterPro" id="IPR037171">
    <property type="entry name" value="NagB/RpiA_transferase-like"/>
</dbReference>
<keyword evidence="3" id="KW-0963">Cytoplasm</keyword>
<evidence type="ECO:0000256" key="8">
    <source>
        <dbReference type="ARBA" id="ARBA00046432"/>
    </source>
</evidence>
<dbReference type="GO" id="GO:0005829">
    <property type="term" value="C:cytosol"/>
    <property type="evidence" value="ECO:0007669"/>
    <property type="project" value="UniProtKB-SubCell"/>
</dbReference>
<comment type="subunit">
    <text evidence="8">Component of the translation initiation factor 2B (eIF2B) complex which is a heterodecamer of two sets of five different subunits: alpha, beta, gamma, delta and epsilon. Subunits alpha, beta and delta comprise a regulatory subcomplex and subunits epsilon and gamma comprise a catalytic subcomplex. Within the complex, the hexameric regulatory complex resides at the center, with the two heterodimeric catalytic subcomplexes bound on opposite sides.</text>
</comment>
<dbReference type="FunCoup" id="A0A3Q0KCL1">
    <property type="interactions" value="1003"/>
</dbReference>
<dbReference type="InterPro" id="IPR051855">
    <property type="entry name" value="eIF2B_beta_subunit"/>
</dbReference>
<keyword evidence="11" id="KW-1185">Reference proteome</keyword>
<proteinExistence type="inferred from homology"/>
<evidence type="ECO:0000313" key="11">
    <source>
        <dbReference type="Proteomes" id="UP000008854"/>
    </source>
</evidence>
<feature type="compositionally biased region" description="Polar residues" evidence="10">
    <location>
        <begin position="272"/>
        <end position="290"/>
    </location>
</feature>
<keyword evidence="5" id="KW-0648">Protein biosynthesis</keyword>
<dbReference type="PANTHER" id="PTHR45859">
    <property type="entry name" value="TRANSLATION INITIATION FACTOR EIF-2B SUBUNIT BETA"/>
    <property type="match status" value="1"/>
</dbReference>
<keyword evidence="4" id="KW-0396">Initiation factor</keyword>
<evidence type="ECO:0000256" key="2">
    <source>
        <dbReference type="ARBA" id="ARBA00007251"/>
    </source>
</evidence>
<dbReference type="STRING" id="6183.A0A3Q0KCL1"/>
<dbReference type="GO" id="GO:0005851">
    <property type="term" value="C:eukaryotic translation initiation factor 2B complex"/>
    <property type="evidence" value="ECO:0007669"/>
    <property type="project" value="TreeGrafter"/>
</dbReference>
<evidence type="ECO:0000256" key="9">
    <source>
        <dbReference type="RuleBase" id="RU003814"/>
    </source>
</evidence>
<dbReference type="InParanoid" id="A0A3Q0KCL1"/>
<evidence type="ECO:0000256" key="5">
    <source>
        <dbReference type="ARBA" id="ARBA00022917"/>
    </source>
</evidence>
<evidence type="ECO:0000256" key="10">
    <source>
        <dbReference type="SAM" id="MobiDB-lite"/>
    </source>
</evidence>
<protein>
    <recommendedName>
        <fullName evidence="6">Translation initiation factor eIF2B subunit beta</fullName>
    </recommendedName>
    <alternativeName>
        <fullName evidence="7">eIF2B GDP-GTP exchange factor subunit beta</fullName>
    </alternativeName>
</protein>
<evidence type="ECO:0000256" key="3">
    <source>
        <dbReference type="ARBA" id="ARBA00022490"/>
    </source>
</evidence>
<comment type="subcellular location">
    <subcellularLocation>
        <location evidence="1">Cytoplasm</location>
        <location evidence="1">Cytosol</location>
    </subcellularLocation>
</comment>
<organism evidence="11 12">
    <name type="scientific">Schistosoma mansoni</name>
    <name type="common">Blood fluke</name>
    <dbReference type="NCBI Taxonomy" id="6183"/>
    <lineage>
        <taxon>Eukaryota</taxon>
        <taxon>Metazoa</taxon>
        <taxon>Spiralia</taxon>
        <taxon>Lophotrochozoa</taxon>
        <taxon>Platyhelminthes</taxon>
        <taxon>Trematoda</taxon>
        <taxon>Digenea</taxon>
        <taxon>Strigeidida</taxon>
        <taxon>Schistosomatoidea</taxon>
        <taxon>Schistosomatidae</taxon>
        <taxon>Schistosoma</taxon>
    </lineage>
</organism>
<dbReference type="WBParaSite" id="Smp_014620.1">
    <property type="protein sequence ID" value="Smp_014620.1"/>
    <property type="gene ID" value="Smp_014620"/>
</dbReference>
<dbReference type="PANTHER" id="PTHR45859:SF1">
    <property type="entry name" value="TRANSLATION INITIATION FACTOR EIF-2B SUBUNIT BETA"/>
    <property type="match status" value="1"/>
</dbReference>
<name>A0A3Q0KCL1_SCHMA</name>
<dbReference type="Pfam" id="PF01008">
    <property type="entry name" value="IF-2B"/>
    <property type="match status" value="1"/>
</dbReference>
<dbReference type="AlphaFoldDB" id="A0A3Q0KCL1"/>
<dbReference type="Proteomes" id="UP000008854">
    <property type="component" value="Unassembled WGS sequence"/>
</dbReference>
<evidence type="ECO:0000313" key="12">
    <source>
        <dbReference type="WBParaSite" id="Smp_014620.1"/>
    </source>
</evidence>
<dbReference type="GO" id="GO:0005085">
    <property type="term" value="F:guanyl-nucleotide exchange factor activity"/>
    <property type="evidence" value="ECO:0007669"/>
    <property type="project" value="TreeGrafter"/>
</dbReference>
<dbReference type="InterPro" id="IPR000649">
    <property type="entry name" value="IF-2B-related"/>
</dbReference>
<dbReference type="SUPFAM" id="SSF100950">
    <property type="entry name" value="NagB/RpiA/CoA transferase-like"/>
    <property type="match status" value="1"/>
</dbReference>
<dbReference type="Gene3D" id="3.40.50.10470">
    <property type="entry name" value="Translation initiation factor eif-2b, domain 2"/>
    <property type="match status" value="1"/>
</dbReference>
<feature type="region of interest" description="Disordered" evidence="10">
    <location>
        <begin position="272"/>
        <end position="291"/>
    </location>
</feature>
<dbReference type="GO" id="GO:0003743">
    <property type="term" value="F:translation initiation factor activity"/>
    <property type="evidence" value="ECO:0007669"/>
    <property type="project" value="UniProtKB-KW"/>
</dbReference>
<evidence type="ECO:0000256" key="7">
    <source>
        <dbReference type="ARBA" id="ARBA00044228"/>
    </source>
</evidence>
<comment type="similarity">
    <text evidence="2 9">Belongs to the eIF-2B alpha/beta/delta subunits family.</text>
</comment>
<evidence type="ECO:0000256" key="6">
    <source>
        <dbReference type="ARBA" id="ARBA00044122"/>
    </source>
</evidence>
<sequence length="368" mass="41068">MLQIPSINRNSSVKTSLSTLNVLKHIVESGEWCDLKSLIDLIIKKLHDLCKYSDDNTVVLNTTLRVLKAFREEALKFQMGENADFEENLTNRLFAVGNEAYETVSRNDILEPIVSTLDDLALEVKSCLTNLGDLSLDFIHSDELIMTSGYSKAVHHFLRHAAKRGRNFKVIVCECYPDNLGHKIAEELSKDSVDVILVPDSHVFGLMSRINKVRFVIVSCQAVYPDGTLKARVGTYGVMLAAKSFSIPIYVCLLHHKLSPIPFKHSSRSTPSFSVQPTANPSDSSPNWLDSPSVILPPNEPKLINEGLVYHQPSEGPVVWVPKWEIIPSGLVSLFLTNLGTHAPSYLYALGRELFHSADIKTITTWDQ</sequence>
<dbReference type="InterPro" id="IPR042529">
    <property type="entry name" value="IF_2B-like_C"/>
</dbReference>
<evidence type="ECO:0000256" key="4">
    <source>
        <dbReference type="ARBA" id="ARBA00022540"/>
    </source>
</evidence>
<accession>A0A3Q0KCL1</accession>
<reference evidence="11" key="1">
    <citation type="journal article" date="2012" name="PLoS Negl. Trop. Dis.">
        <title>A systematically improved high quality genome and transcriptome of the human blood fluke Schistosoma mansoni.</title>
        <authorList>
            <person name="Protasio A.V."/>
            <person name="Tsai I.J."/>
            <person name="Babbage A."/>
            <person name="Nichol S."/>
            <person name="Hunt M."/>
            <person name="Aslett M.A."/>
            <person name="De Silva N."/>
            <person name="Velarde G.S."/>
            <person name="Anderson T.J."/>
            <person name="Clark R.C."/>
            <person name="Davidson C."/>
            <person name="Dillon G.P."/>
            <person name="Holroyd N.E."/>
            <person name="LoVerde P.T."/>
            <person name="Lloyd C."/>
            <person name="McQuillan J."/>
            <person name="Oliveira G."/>
            <person name="Otto T.D."/>
            <person name="Parker-Manuel S.J."/>
            <person name="Quail M.A."/>
            <person name="Wilson R.A."/>
            <person name="Zerlotini A."/>
            <person name="Dunne D.W."/>
            <person name="Berriman M."/>
        </authorList>
    </citation>
    <scope>NUCLEOTIDE SEQUENCE [LARGE SCALE GENOMIC DNA]</scope>
    <source>
        <strain evidence="11">Puerto Rican</strain>
    </source>
</reference>
<reference evidence="12" key="2">
    <citation type="submission" date="2018-12" db="UniProtKB">
        <authorList>
            <consortium name="WormBaseParasite"/>
        </authorList>
    </citation>
    <scope>IDENTIFICATION</scope>
    <source>
        <strain evidence="12">Puerto Rican</strain>
    </source>
</reference>